<reference evidence="1" key="1">
    <citation type="journal article" date="2012" name="Science">
        <title>Fermentation, hydrogen, and sulfur metabolism in multiple uncultivated bacterial phyla.</title>
        <authorList>
            <person name="Wrighton K.C."/>
            <person name="Thomas B.C."/>
            <person name="Sharon I."/>
            <person name="Miller C.S."/>
            <person name="Castelle C.J."/>
            <person name="VerBerkmoes N.C."/>
            <person name="Wilkins M.J."/>
            <person name="Hettich R.L."/>
            <person name="Lipton M.S."/>
            <person name="Williams K.H."/>
            <person name="Long P.E."/>
            <person name="Banfield J.F."/>
        </authorList>
    </citation>
    <scope>NUCLEOTIDE SEQUENCE [LARGE SCALE GENOMIC DNA]</scope>
</reference>
<comment type="caution">
    <text evidence="1">The sequence shown here is derived from an EMBL/GenBank/DDBJ whole genome shotgun (WGS) entry which is preliminary data.</text>
</comment>
<dbReference type="AlphaFoldDB" id="K2GBI6"/>
<sequence length="79" mass="8862">MNKAVTPLSSGHLPYIRGEQNMISIMQSFPPLKPKASLWDAGNLPAGRQGAQGGGWVTKHIKNFFLIFSIFFFKDKHIF</sequence>
<accession>K2GBI6</accession>
<proteinExistence type="predicted"/>
<dbReference type="EMBL" id="AMFJ01000467">
    <property type="protein sequence ID" value="EKE27549.1"/>
    <property type="molecule type" value="Genomic_DNA"/>
</dbReference>
<protein>
    <submittedName>
        <fullName evidence="1">Uncharacterized protein</fullName>
    </submittedName>
</protein>
<organism evidence="1">
    <name type="scientific">uncultured bacterium</name>
    <name type="common">gcode 4</name>
    <dbReference type="NCBI Taxonomy" id="1234023"/>
    <lineage>
        <taxon>Bacteria</taxon>
        <taxon>environmental samples</taxon>
    </lineage>
</organism>
<name>K2GBI6_9BACT</name>
<evidence type="ECO:0000313" key="1">
    <source>
        <dbReference type="EMBL" id="EKE27549.1"/>
    </source>
</evidence>
<gene>
    <name evidence="1" type="ORF">ACD_3C00193G0002</name>
</gene>